<evidence type="ECO:0000313" key="3">
    <source>
        <dbReference type="Proteomes" id="UP000440578"/>
    </source>
</evidence>
<name>A0A6A4W1B1_AMPAM</name>
<organism evidence="2 3">
    <name type="scientific">Amphibalanus amphitrite</name>
    <name type="common">Striped barnacle</name>
    <name type="synonym">Balanus amphitrite</name>
    <dbReference type="NCBI Taxonomy" id="1232801"/>
    <lineage>
        <taxon>Eukaryota</taxon>
        <taxon>Metazoa</taxon>
        <taxon>Ecdysozoa</taxon>
        <taxon>Arthropoda</taxon>
        <taxon>Crustacea</taxon>
        <taxon>Multicrustacea</taxon>
        <taxon>Cirripedia</taxon>
        <taxon>Thoracica</taxon>
        <taxon>Thoracicalcarea</taxon>
        <taxon>Balanomorpha</taxon>
        <taxon>Balanoidea</taxon>
        <taxon>Balanidae</taxon>
        <taxon>Amphibalaninae</taxon>
        <taxon>Amphibalanus</taxon>
    </lineage>
</organism>
<proteinExistence type="predicted"/>
<sequence length="290" mass="31604">MGRYCHVKMPLQRDGKTADARATIGPLASKLARHAVDGLSQREVTYAARFGEAHLPVRSHILDRQHSRDNREMLELAITVLGGAPKRGVLPLESESTAAFLLELTNLFDVLNPSSWLNACTNKRAISTIRPVTEQQHHIELLKKAHGWLGRRAKEKRLKKDAGRSRWGQYFRNMKPGEKRRGGGSGEKTSESDDDTVYNNNDGPGTPPYVPGTGSPGAGHRLAMPPAVFPPFGDGSALQFPPHLGRPGPLPPHMAGEISSASSTAGYPEFPPSPESWLGEVEPAPQPHPY</sequence>
<keyword evidence="2" id="KW-0371">Homeobox</keyword>
<dbReference type="GO" id="GO:0003677">
    <property type="term" value="F:DNA binding"/>
    <property type="evidence" value="ECO:0007669"/>
    <property type="project" value="UniProtKB-KW"/>
</dbReference>
<dbReference type="Proteomes" id="UP000440578">
    <property type="component" value="Unassembled WGS sequence"/>
</dbReference>
<dbReference type="AlphaFoldDB" id="A0A6A4W1B1"/>
<evidence type="ECO:0000256" key="1">
    <source>
        <dbReference type="SAM" id="MobiDB-lite"/>
    </source>
</evidence>
<accession>A0A6A4W1B1</accession>
<protein>
    <submittedName>
        <fullName evidence="2">LIM/homeobox protein Lhx3</fullName>
    </submittedName>
</protein>
<evidence type="ECO:0000313" key="2">
    <source>
        <dbReference type="EMBL" id="KAF0297534.1"/>
    </source>
</evidence>
<keyword evidence="3" id="KW-1185">Reference proteome</keyword>
<dbReference type="OrthoDB" id="10068367at2759"/>
<comment type="caution">
    <text evidence="2">The sequence shown here is derived from an EMBL/GenBank/DDBJ whole genome shotgun (WGS) entry which is preliminary data.</text>
</comment>
<reference evidence="2 3" key="1">
    <citation type="submission" date="2019-07" db="EMBL/GenBank/DDBJ databases">
        <title>Draft genome assembly of a fouling barnacle, Amphibalanus amphitrite (Darwin, 1854): The first reference genome for Thecostraca.</title>
        <authorList>
            <person name="Kim W."/>
        </authorList>
    </citation>
    <scope>NUCLEOTIDE SEQUENCE [LARGE SCALE GENOMIC DNA]</scope>
    <source>
        <strain evidence="2">SNU_AA5</strain>
        <tissue evidence="2">Soma without cirri and trophi</tissue>
    </source>
</reference>
<feature type="region of interest" description="Disordered" evidence="1">
    <location>
        <begin position="152"/>
        <end position="290"/>
    </location>
</feature>
<keyword evidence="2" id="KW-0238">DNA-binding</keyword>
<gene>
    <name evidence="2" type="primary">lhx3_2</name>
    <name evidence="2" type="ORF">FJT64_005015</name>
</gene>
<dbReference type="EMBL" id="VIIS01001482">
    <property type="protein sequence ID" value="KAF0297534.1"/>
    <property type="molecule type" value="Genomic_DNA"/>
</dbReference>